<dbReference type="Proteomes" id="UP001652625">
    <property type="component" value="Chromosome 07"/>
</dbReference>
<dbReference type="Gene3D" id="3.60.60.10">
    <property type="entry name" value="Penicillin V Acylase, Chain A"/>
    <property type="match status" value="1"/>
</dbReference>
<evidence type="ECO:0000313" key="5">
    <source>
        <dbReference type="Proteomes" id="UP001652625"/>
    </source>
</evidence>
<name>A0ABM4C805_HYDVU</name>
<evidence type="ECO:0000256" key="3">
    <source>
        <dbReference type="SAM" id="SignalP"/>
    </source>
</evidence>
<proteinExistence type="inferred from homology"/>
<dbReference type="InterPro" id="IPR052193">
    <property type="entry name" value="Peptidase_C59"/>
</dbReference>
<sequence>MILRFVYITILLNFSYGCIEFSLRADDDTVTVGRSTESIEKFNTRIIAIPIEQKQYAKVPSSCGSNKLEYYNGEKYIKVLGVFGKEQKFYSGANDAGLSVNVFYLNSSSDAVQEVSEEFCGYSISQLDLGNYILCKYNYILSIFRSVKYLEEVIEKKHFPFVWAEKLNGLVHSCRYSIVDKLRNHLVLEYSPKTGITVMQSTGLRIVTDTLNYDWHLKTLKNYANVQLKNEELEITPLNQGSQDKGKDFTLEGRYKKVIKSAYFSKSPRDSIAAVDQTFQTFDSTDISQDISDSLNVNKVTLWSVVFDLKNRCMHYRSNNVSKLKYICIHDIERYYMTSTGLEDDHDTKNVSSKMVIMNHNEEL</sequence>
<dbReference type="PROSITE" id="PS51257">
    <property type="entry name" value="PROKAR_LIPOPROTEIN"/>
    <property type="match status" value="1"/>
</dbReference>
<keyword evidence="5" id="KW-1185">Reference proteome</keyword>
<protein>
    <submittedName>
        <fullName evidence="6">Uncharacterized protein LOC100207462 isoform X1</fullName>
    </submittedName>
</protein>
<evidence type="ECO:0000256" key="2">
    <source>
        <dbReference type="ARBA" id="ARBA00022801"/>
    </source>
</evidence>
<comment type="similarity">
    <text evidence="1">Belongs to the peptidase C59 family.</text>
</comment>
<reference evidence="6" key="1">
    <citation type="submission" date="2025-08" db="UniProtKB">
        <authorList>
            <consortium name="RefSeq"/>
        </authorList>
    </citation>
    <scope>IDENTIFICATION</scope>
</reference>
<dbReference type="RefSeq" id="XP_065657745.1">
    <property type="nucleotide sequence ID" value="XM_065801673.1"/>
</dbReference>
<organism evidence="5 6">
    <name type="scientific">Hydra vulgaris</name>
    <name type="common">Hydra</name>
    <name type="synonym">Hydra attenuata</name>
    <dbReference type="NCBI Taxonomy" id="6087"/>
    <lineage>
        <taxon>Eukaryota</taxon>
        <taxon>Metazoa</taxon>
        <taxon>Cnidaria</taxon>
        <taxon>Hydrozoa</taxon>
        <taxon>Hydroidolina</taxon>
        <taxon>Anthoathecata</taxon>
        <taxon>Aplanulata</taxon>
        <taxon>Hydridae</taxon>
        <taxon>Hydra</taxon>
    </lineage>
</organism>
<dbReference type="InterPro" id="IPR029055">
    <property type="entry name" value="Ntn_hydrolases_N"/>
</dbReference>
<evidence type="ECO:0000256" key="1">
    <source>
        <dbReference type="ARBA" id="ARBA00006625"/>
    </source>
</evidence>
<keyword evidence="2" id="KW-0378">Hydrolase</keyword>
<feature type="domain" description="Choloylglycine hydrolase/NAAA C-terminal" evidence="4">
    <location>
        <begin position="18"/>
        <end position="326"/>
    </location>
</feature>
<evidence type="ECO:0000259" key="4">
    <source>
        <dbReference type="Pfam" id="PF02275"/>
    </source>
</evidence>
<evidence type="ECO:0000313" key="6">
    <source>
        <dbReference type="RefSeq" id="XP_065657745.1"/>
    </source>
</evidence>
<accession>A0ABM4C805</accession>
<gene>
    <name evidence="6" type="primary">LOC100207462</name>
</gene>
<dbReference type="SUPFAM" id="SSF56235">
    <property type="entry name" value="N-terminal nucleophile aminohydrolases (Ntn hydrolases)"/>
    <property type="match status" value="1"/>
</dbReference>
<dbReference type="GeneID" id="100207462"/>
<keyword evidence="3" id="KW-0732">Signal</keyword>
<feature type="signal peptide" evidence="3">
    <location>
        <begin position="1"/>
        <end position="17"/>
    </location>
</feature>
<dbReference type="PANTHER" id="PTHR35527">
    <property type="entry name" value="CHOLOYLGLYCINE HYDROLASE"/>
    <property type="match status" value="1"/>
</dbReference>
<dbReference type="InterPro" id="IPR029132">
    <property type="entry name" value="CBAH/NAAA_C"/>
</dbReference>
<dbReference type="Pfam" id="PF02275">
    <property type="entry name" value="CBAH"/>
    <property type="match status" value="1"/>
</dbReference>
<dbReference type="PANTHER" id="PTHR35527:SF2">
    <property type="entry name" value="HYDROLASE"/>
    <property type="match status" value="1"/>
</dbReference>
<feature type="chain" id="PRO_5045351647" evidence="3">
    <location>
        <begin position="18"/>
        <end position="364"/>
    </location>
</feature>